<dbReference type="InterPro" id="IPR000215">
    <property type="entry name" value="Serpin_fam"/>
</dbReference>
<organism evidence="4 5">
    <name type="scientific">Streptomyces polychromogenes</name>
    <dbReference type="NCBI Taxonomy" id="67342"/>
    <lineage>
        <taxon>Bacteria</taxon>
        <taxon>Bacillati</taxon>
        <taxon>Actinomycetota</taxon>
        <taxon>Actinomycetes</taxon>
        <taxon>Kitasatosporales</taxon>
        <taxon>Streptomycetaceae</taxon>
        <taxon>Streptomyces</taxon>
    </lineage>
</organism>
<accession>A0ABP3FDV3</accession>
<sequence>MARTDEKRGTGNGGQVSVTTAWTRGTVDETVGAVNALTARWAAEAAEDARAAGSGQSGTVFSAAGVWPLLAFLADAATGPARAELAEAVGLPAGEAADRAREFVAALDGLRGVDAALGLWTHRRLRVREEWAAKLGPHTHRKLTGWRAVDRRALDAWAAERTGGRIPAMPADLGRDTRLLLASALTVATRWVRPFTTGSAYPRTGPWNGRRLAGLSRTTRLLHRVGVADTPDGHVTALRVVGDRGIDVHLLLGEPGMAAGRVLAAGVDVLAGRRELVTGDRLPPGEAGPGLSVDTVRSWYPLRPRLHVHTVAFDVTAGHDLTSCPEVFGLRSATDRAAGHFPGIADEGLAVARARQSATAAFTDEGFEAAVVTAVELGEGSAPEPELKYRSTEVHAHFERPFGFLAVHQASRLVLASGWVTDPQPYRAAPMDW</sequence>
<proteinExistence type="inferred from homology"/>
<evidence type="ECO:0000259" key="3">
    <source>
        <dbReference type="SMART" id="SM00093"/>
    </source>
</evidence>
<dbReference type="SUPFAM" id="SSF56574">
    <property type="entry name" value="Serpins"/>
    <property type="match status" value="2"/>
</dbReference>
<feature type="domain" description="Serpin" evidence="3">
    <location>
        <begin position="49"/>
        <end position="423"/>
    </location>
</feature>
<evidence type="ECO:0000313" key="4">
    <source>
        <dbReference type="EMBL" id="GAA0315660.1"/>
    </source>
</evidence>
<comment type="caution">
    <text evidence="4">The sequence shown here is derived from an EMBL/GenBank/DDBJ whole genome shotgun (WGS) entry which is preliminary data.</text>
</comment>
<name>A0ABP3FDV3_9ACTN</name>
<dbReference type="Proteomes" id="UP001501867">
    <property type="component" value="Unassembled WGS sequence"/>
</dbReference>
<dbReference type="Gene3D" id="3.30.497.10">
    <property type="entry name" value="Antithrombin, subunit I, domain 2"/>
    <property type="match status" value="2"/>
</dbReference>
<dbReference type="EMBL" id="BAAABV010000028">
    <property type="protein sequence ID" value="GAA0315660.1"/>
    <property type="molecule type" value="Genomic_DNA"/>
</dbReference>
<dbReference type="InterPro" id="IPR036186">
    <property type="entry name" value="Serpin_sf"/>
</dbReference>
<feature type="region of interest" description="Disordered" evidence="2">
    <location>
        <begin position="1"/>
        <end position="20"/>
    </location>
</feature>
<dbReference type="InterPro" id="IPR023796">
    <property type="entry name" value="Serpin_dom"/>
</dbReference>
<evidence type="ECO:0000313" key="5">
    <source>
        <dbReference type="Proteomes" id="UP001501867"/>
    </source>
</evidence>
<evidence type="ECO:0000256" key="1">
    <source>
        <dbReference type="RuleBase" id="RU000411"/>
    </source>
</evidence>
<keyword evidence="5" id="KW-1185">Reference proteome</keyword>
<dbReference type="SMART" id="SM00093">
    <property type="entry name" value="SERPIN"/>
    <property type="match status" value="1"/>
</dbReference>
<protein>
    <recommendedName>
        <fullName evidence="3">Serpin domain-containing protein</fullName>
    </recommendedName>
</protein>
<dbReference type="PANTHER" id="PTHR11461">
    <property type="entry name" value="SERINE PROTEASE INHIBITOR, SERPIN"/>
    <property type="match status" value="1"/>
</dbReference>
<dbReference type="Pfam" id="PF00079">
    <property type="entry name" value="Serpin"/>
    <property type="match status" value="2"/>
</dbReference>
<gene>
    <name evidence="4" type="ORF">GCM10010302_63440</name>
</gene>
<evidence type="ECO:0000256" key="2">
    <source>
        <dbReference type="SAM" id="MobiDB-lite"/>
    </source>
</evidence>
<comment type="similarity">
    <text evidence="1">Belongs to the serpin family.</text>
</comment>
<dbReference type="InterPro" id="IPR042178">
    <property type="entry name" value="Serpin_sf_1"/>
</dbReference>
<dbReference type="PANTHER" id="PTHR11461:SF211">
    <property type="entry name" value="GH10112P-RELATED"/>
    <property type="match status" value="1"/>
</dbReference>
<reference evidence="5" key="1">
    <citation type="journal article" date="2019" name="Int. J. Syst. Evol. Microbiol.">
        <title>The Global Catalogue of Microorganisms (GCM) 10K type strain sequencing project: providing services to taxonomists for standard genome sequencing and annotation.</title>
        <authorList>
            <consortium name="The Broad Institute Genomics Platform"/>
            <consortium name="The Broad Institute Genome Sequencing Center for Infectious Disease"/>
            <person name="Wu L."/>
            <person name="Ma J."/>
        </authorList>
    </citation>
    <scope>NUCLEOTIDE SEQUENCE [LARGE SCALE GENOMIC DNA]</scope>
    <source>
        <strain evidence="5">JCM 4505</strain>
    </source>
</reference>